<dbReference type="PANTHER" id="PTHR46323:SF2">
    <property type="entry name" value="BETA-GALACTOSIDASE"/>
    <property type="match status" value="1"/>
</dbReference>
<dbReference type="InterPro" id="IPR008979">
    <property type="entry name" value="Galactose-bd-like_sf"/>
</dbReference>
<dbReference type="AlphaFoldDB" id="A0A2Z5J9J7"/>
<dbReference type="InterPro" id="IPR006104">
    <property type="entry name" value="Glyco_hydro_2_N"/>
</dbReference>
<name>A0A2Z5J9J7_STRAR</name>
<evidence type="ECO:0000256" key="1">
    <source>
        <dbReference type="ARBA" id="ARBA00001412"/>
    </source>
</evidence>
<comment type="similarity">
    <text evidence="2">Belongs to the glycosyl hydrolase 2 family.</text>
</comment>
<dbReference type="EC" id="3.2.1.23" evidence="3"/>
<dbReference type="Gene3D" id="2.60.120.260">
    <property type="entry name" value="Galactose-binding domain-like"/>
    <property type="match status" value="1"/>
</dbReference>
<feature type="region of interest" description="Disordered" evidence="6">
    <location>
        <begin position="94"/>
        <end position="136"/>
    </location>
</feature>
<dbReference type="KEGG" id="sata:C5746_08930"/>
<feature type="domain" description="Glycosyl hydrolases family 2 sugar binding" evidence="7">
    <location>
        <begin position="29"/>
        <end position="116"/>
    </location>
</feature>
<comment type="catalytic activity">
    <reaction evidence="1">
        <text>Hydrolysis of terminal non-reducing beta-D-galactose residues in beta-D-galactosides.</text>
        <dbReference type="EC" id="3.2.1.23"/>
    </reaction>
</comment>
<reference evidence="8 9" key="1">
    <citation type="journal article" date="2018" name="Front. Microbiol.">
        <title>Genome Sequencing of Streptomyces atratus SCSIOZH16 and Activation Production of Nocardamine via Metabolic Engineering.</title>
        <authorList>
            <person name="Li Y."/>
            <person name="Zhang C."/>
            <person name="Liu C."/>
            <person name="Ju J."/>
            <person name="Ma J."/>
        </authorList>
    </citation>
    <scope>NUCLEOTIDE SEQUENCE [LARGE SCALE GENOMIC DNA]</scope>
    <source>
        <strain evidence="8 9">SCSIO_ZH16</strain>
    </source>
</reference>
<dbReference type="Proteomes" id="UP000252698">
    <property type="component" value="Chromosome"/>
</dbReference>
<evidence type="ECO:0000259" key="7">
    <source>
        <dbReference type="Pfam" id="PF02837"/>
    </source>
</evidence>
<sequence>MPRYEDVGPGSGGLEPRAWYAGSDSGRMSLNGEWRFRLSPGAATQDESFARPGFDASGWKEVAVPGHWVLRGAGGAPAYTNVVYPFPVDPPRVPAENPTGDHLRTFDLPGGWPGDGNCCPAMSPPRPSASGAARRR</sequence>
<dbReference type="GO" id="GO:0004565">
    <property type="term" value="F:beta-galactosidase activity"/>
    <property type="evidence" value="ECO:0007669"/>
    <property type="project" value="UniProtKB-EC"/>
</dbReference>
<evidence type="ECO:0000256" key="6">
    <source>
        <dbReference type="SAM" id="MobiDB-lite"/>
    </source>
</evidence>
<dbReference type="Pfam" id="PF02837">
    <property type="entry name" value="Glyco_hydro_2_N"/>
    <property type="match status" value="1"/>
</dbReference>
<evidence type="ECO:0000313" key="8">
    <source>
        <dbReference type="EMBL" id="AXE77018.1"/>
    </source>
</evidence>
<evidence type="ECO:0000256" key="5">
    <source>
        <dbReference type="ARBA" id="ARBA00023295"/>
    </source>
</evidence>
<dbReference type="InterPro" id="IPR050347">
    <property type="entry name" value="Bact_Beta-galactosidase"/>
</dbReference>
<dbReference type="EMBL" id="CP027306">
    <property type="protein sequence ID" value="AXE77018.1"/>
    <property type="molecule type" value="Genomic_DNA"/>
</dbReference>
<keyword evidence="5" id="KW-0326">Glycosidase</keyword>
<evidence type="ECO:0000256" key="3">
    <source>
        <dbReference type="ARBA" id="ARBA00012756"/>
    </source>
</evidence>
<dbReference type="SUPFAM" id="SSF49785">
    <property type="entry name" value="Galactose-binding domain-like"/>
    <property type="match status" value="1"/>
</dbReference>
<protein>
    <recommendedName>
        <fullName evidence="3">beta-galactosidase</fullName>
        <ecNumber evidence="3">3.2.1.23</ecNumber>
    </recommendedName>
</protein>
<feature type="region of interest" description="Disordered" evidence="6">
    <location>
        <begin position="1"/>
        <end position="22"/>
    </location>
</feature>
<dbReference type="GO" id="GO:0009341">
    <property type="term" value="C:beta-galactosidase complex"/>
    <property type="evidence" value="ECO:0007669"/>
    <property type="project" value="TreeGrafter"/>
</dbReference>
<dbReference type="PANTHER" id="PTHR46323">
    <property type="entry name" value="BETA-GALACTOSIDASE"/>
    <property type="match status" value="1"/>
</dbReference>
<keyword evidence="4" id="KW-0378">Hydrolase</keyword>
<evidence type="ECO:0000256" key="4">
    <source>
        <dbReference type="ARBA" id="ARBA00022801"/>
    </source>
</evidence>
<evidence type="ECO:0000313" key="9">
    <source>
        <dbReference type="Proteomes" id="UP000252698"/>
    </source>
</evidence>
<organism evidence="8 9">
    <name type="scientific">Streptomyces atratus</name>
    <dbReference type="NCBI Taxonomy" id="1893"/>
    <lineage>
        <taxon>Bacteria</taxon>
        <taxon>Bacillati</taxon>
        <taxon>Actinomycetota</taxon>
        <taxon>Actinomycetes</taxon>
        <taxon>Kitasatosporales</taxon>
        <taxon>Streptomycetaceae</taxon>
        <taxon>Streptomyces</taxon>
    </lineage>
</organism>
<accession>A0A2Z5J9J7</accession>
<evidence type="ECO:0000256" key="2">
    <source>
        <dbReference type="ARBA" id="ARBA00007401"/>
    </source>
</evidence>
<gene>
    <name evidence="8" type="ORF">C5746_08930</name>
</gene>
<proteinExistence type="inferred from homology"/>
<dbReference type="GO" id="GO:0005990">
    <property type="term" value="P:lactose catabolic process"/>
    <property type="evidence" value="ECO:0007669"/>
    <property type="project" value="TreeGrafter"/>
</dbReference>